<reference evidence="2 4" key="2">
    <citation type="submission" date="2022-02" db="EMBL/GenBank/DDBJ databases">
        <title>Uncovering new skin microbiome diversity through culturing and metagenomics.</title>
        <authorList>
            <person name="Conlan S."/>
            <person name="Deming C."/>
            <person name="Nisc Comparative Sequencing Program N."/>
            <person name="Segre J.A."/>
        </authorList>
    </citation>
    <scope>NUCLEOTIDE SEQUENCE [LARGE SCALE GENOMIC DNA]</scope>
    <source>
        <strain evidence="2 4">ACRQV</strain>
    </source>
</reference>
<evidence type="ECO:0000313" key="2">
    <source>
        <dbReference type="EMBL" id="MCG7276951.1"/>
    </source>
</evidence>
<dbReference type="Proteomes" id="UP001521911">
    <property type="component" value="Unassembled WGS sequence"/>
</dbReference>
<name>A0A0B6F6Y7_9CORY</name>
<gene>
    <name evidence="1" type="ORF">CSING_11455</name>
    <name evidence="2" type="ORF">MHK08_10775</name>
</gene>
<dbReference type="STRING" id="161899.CSING_11455"/>
<dbReference type="EMBL" id="JAKRDF010000016">
    <property type="protein sequence ID" value="MCG7276951.1"/>
    <property type="molecule type" value="Genomic_DNA"/>
</dbReference>
<reference evidence="1 3" key="1">
    <citation type="journal article" date="2015" name="Genome Announc.">
        <title>Complete Genome Sequence and Annotation of Corynebacterium singulare DSM 44357, Isolated from a Human Semen Specimen.</title>
        <authorList>
            <person name="Merten M."/>
            <person name="Brinkrolf K."/>
            <person name="Albersmeier A."/>
            <person name="Kutter Y."/>
            <person name="Ruckert C."/>
            <person name="Tauch A."/>
        </authorList>
    </citation>
    <scope>NUCLEOTIDE SEQUENCE [LARGE SCALE GENOMIC DNA]</scope>
    <source>
        <strain evidence="1">IBS B52218</strain>
    </source>
</reference>
<evidence type="ECO:0000313" key="1">
    <source>
        <dbReference type="EMBL" id="AJI79786.1"/>
    </source>
</evidence>
<sequence length="66" mass="7640">MALTMRIINTEALRARYGELLHALEVAIGANLSSEDLRMLAESGRFSTEERDLYDELRRVELMLER</sequence>
<proteinExistence type="predicted"/>
<dbReference type="OrthoDB" id="4418146at2"/>
<keyword evidence="4" id="KW-1185">Reference proteome</keyword>
<accession>A0A0B6F6Y7</accession>
<dbReference type="AlphaFoldDB" id="A0A0B6F6Y7"/>
<dbReference type="Proteomes" id="UP000031890">
    <property type="component" value="Chromosome"/>
</dbReference>
<evidence type="ECO:0000313" key="3">
    <source>
        <dbReference type="Proteomes" id="UP000031890"/>
    </source>
</evidence>
<dbReference type="RefSeq" id="WP_042532302.1">
    <property type="nucleotide sequence ID" value="NZ_CP010827.1"/>
</dbReference>
<organism evidence="1 3">
    <name type="scientific">Corynebacterium singulare</name>
    <dbReference type="NCBI Taxonomy" id="161899"/>
    <lineage>
        <taxon>Bacteria</taxon>
        <taxon>Bacillati</taxon>
        <taxon>Actinomycetota</taxon>
        <taxon>Actinomycetes</taxon>
        <taxon>Mycobacteriales</taxon>
        <taxon>Corynebacteriaceae</taxon>
        <taxon>Corynebacterium</taxon>
    </lineage>
</organism>
<dbReference type="KEGG" id="csx:CSING_11455"/>
<dbReference type="EMBL" id="CP010827">
    <property type="protein sequence ID" value="AJI79786.1"/>
    <property type="molecule type" value="Genomic_DNA"/>
</dbReference>
<dbReference type="HOGENOM" id="CLU_201698_0_0_11"/>
<protein>
    <submittedName>
        <fullName evidence="1">Uncharacterized protein</fullName>
    </submittedName>
</protein>
<evidence type="ECO:0000313" key="4">
    <source>
        <dbReference type="Proteomes" id="UP001521911"/>
    </source>
</evidence>